<evidence type="ECO:0000259" key="2">
    <source>
        <dbReference type="PROSITE" id="PS50943"/>
    </source>
</evidence>
<dbReference type="EMBL" id="CP039704">
    <property type="protein sequence ID" value="QCI78673.1"/>
    <property type="molecule type" value="Genomic_DNA"/>
</dbReference>
<dbReference type="Gene3D" id="1.10.260.40">
    <property type="entry name" value="lambda repressor-like DNA-binding domains"/>
    <property type="match status" value="1"/>
</dbReference>
<protein>
    <submittedName>
        <fullName evidence="3">Addiction module antidote protein, HigA family</fullName>
    </submittedName>
</protein>
<evidence type="ECO:0000313" key="3">
    <source>
        <dbReference type="EMBL" id="QCI78673.1"/>
    </source>
</evidence>
<gene>
    <name evidence="3" type="primary">higA</name>
    <name evidence="3" type="ORF">E6W36_00605</name>
</gene>
<name>A0A4D7C7K8_9SPHN</name>
<reference evidence="4" key="1">
    <citation type="submission" date="2019-04" db="EMBL/GenBank/DDBJ databases">
        <title>Complete genome sequence of Sphingomonas sp. W1-2-3.</title>
        <authorList>
            <person name="Im W.T."/>
        </authorList>
    </citation>
    <scope>NUCLEOTIDE SEQUENCE [LARGE SCALE GENOMIC DNA]</scope>
    <source>
        <strain evidence="4">W1-2-3</strain>
    </source>
</reference>
<dbReference type="AlphaFoldDB" id="A0A4D7C7K8"/>
<dbReference type="CDD" id="cd00093">
    <property type="entry name" value="HTH_XRE"/>
    <property type="match status" value="1"/>
</dbReference>
<dbReference type="SUPFAM" id="SSF47413">
    <property type="entry name" value="lambda repressor-like DNA-binding domains"/>
    <property type="match status" value="1"/>
</dbReference>
<dbReference type="InterPro" id="IPR001387">
    <property type="entry name" value="Cro/C1-type_HTH"/>
</dbReference>
<dbReference type="PANTHER" id="PTHR36924:SF1">
    <property type="entry name" value="ANTITOXIN HIGA-1"/>
    <property type="match status" value="1"/>
</dbReference>
<dbReference type="RefSeq" id="WP_222873433.1">
    <property type="nucleotide sequence ID" value="NZ_CP039704.1"/>
</dbReference>
<dbReference type="NCBIfam" id="TIGR02607">
    <property type="entry name" value="antidote_HigA"/>
    <property type="match status" value="1"/>
</dbReference>
<feature type="domain" description="HTH cro/C1-type" evidence="2">
    <location>
        <begin position="29"/>
        <end position="74"/>
    </location>
</feature>
<dbReference type="KEGG" id="hgn:E6W36_00605"/>
<sequence length="122" mass="13115">MNAMTGIRMKDPAHPGGFIKHEIIAPLELTVTAAAKALGVTRAALSTLLNERASLSPEMALRVEKAFGVSMDTLLRMQNSYDIAQTRKRAGKSKLSVLAGHALHLDAPRLPTLSQNVSARTQ</sequence>
<evidence type="ECO:0000256" key="1">
    <source>
        <dbReference type="ARBA" id="ARBA00023125"/>
    </source>
</evidence>
<accession>A0A4D7C7K8</accession>
<dbReference type="SMART" id="SM00530">
    <property type="entry name" value="HTH_XRE"/>
    <property type="match status" value="1"/>
</dbReference>
<dbReference type="GO" id="GO:0003677">
    <property type="term" value="F:DNA binding"/>
    <property type="evidence" value="ECO:0007669"/>
    <property type="project" value="UniProtKB-KW"/>
</dbReference>
<keyword evidence="4" id="KW-1185">Reference proteome</keyword>
<dbReference type="Proteomes" id="UP000298714">
    <property type="component" value="Chromosome"/>
</dbReference>
<proteinExistence type="predicted"/>
<dbReference type="InterPro" id="IPR010982">
    <property type="entry name" value="Lambda_DNA-bd_dom_sf"/>
</dbReference>
<evidence type="ECO:0000313" key="4">
    <source>
        <dbReference type="Proteomes" id="UP000298714"/>
    </source>
</evidence>
<dbReference type="InterPro" id="IPR013430">
    <property type="entry name" value="Toxin_antidote_HigA"/>
</dbReference>
<organism evidence="3 4">
    <name type="scientific">Hankyongella ginsenosidimutans</name>
    <dbReference type="NCBI Taxonomy" id="1763828"/>
    <lineage>
        <taxon>Bacteria</taxon>
        <taxon>Pseudomonadati</taxon>
        <taxon>Pseudomonadota</taxon>
        <taxon>Alphaproteobacteria</taxon>
        <taxon>Sphingomonadales</taxon>
        <taxon>Sphingomonadaceae</taxon>
        <taxon>Hankyongella</taxon>
    </lineage>
</organism>
<dbReference type="PANTHER" id="PTHR36924">
    <property type="entry name" value="ANTITOXIN HIGA-1"/>
    <property type="match status" value="1"/>
</dbReference>
<dbReference type="Pfam" id="PF01381">
    <property type="entry name" value="HTH_3"/>
    <property type="match status" value="1"/>
</dbReference>
<dbReference type="PROSITE" id="PS50943">
    <property type="entry name" value="HTH_CROC1"/>
    <property type="match status" value="1"/>
</dbReference>
<keyword evidence="1" id="KW-0238">DNA-binding</keyword>